<dbReference type="EMBL" id="CM020619">
    <property type="protein sequence ID" value="KAK1864479.1"/>
    <property type="molecule type" value="Genomic_DNA"/>
</dbReference>
<organism evidence="1 2">
    <name type="scientific">Pyropia yezoensis</name>
    <name type="common">Susabi-nori</name>
    <name type="synonym">Porphyra yezoensis</name>
    <dbReference type="NCBI Taxonomy" id="2788"/>
    <lineage>
        <taxon>Eukaryota</taxon>
        <taxon>Rhodophyta</taxon>
        <taxon>Bangiophyceae</taxon>
        <taxon>Bangiales</taxon>
        <taxon>Bangiaceae</taxon>
        <taxon>Pyropia</taxon>
    </lineage>
</organism>
<gene>
    <name evidence="1" type="ORF">I4F81_007025</name>
</gene>
<accession>A0ACC3C2Y2</accession>
<reference evidence="1" key="1">
    <citation type="submission" date="2019-11" db="EMBL/GenBank/DDBJ databases">
        <title>Nori genome reveals adaptations in red seaweeds to the harsh intertidal environment.</title>
        <authorList>
            <person name="Wang D."/>
            <person name="Mao Y."/>
        </authorList>
    </citation>
    <scope>NUCLEOTIDE SEQUENCE</scope>
    <source>
        <tissue evidence="1">Gametophyte</tissue>
    </source>
</reference>
<comment type="caution">
    <text evidence="1">The sequence shown here is derived from an EMBL/GenBank/DDBJ whole genome shotgun (WGS) entry which is preliminary data.</text>
</comment>
<evidence type="ECO:0000313" key="2">
    <source>
        <dbReference type="Proteomes" id="UP000798662"/>
    </source>
</evidence>
<proteinExistence type="predicted"/>
<keyword evidence="2" id="KW-1185">Reference proteome</keyword>
<evidence type="ECO:0000313" key="1">
    <source>
        <dbReference type="EMBL" id="KAK1864479.1"/>
    </source>
</evidence>
<dbReference type="Proteomes" id="UP000798662">
    <property type="component" value="Chromosome 2"/>
</dbReference>
<sequence>MSTPWRLVALVATLLATAVAVIATAPTGAAARVCLFKDGCARSGILSGRPGDVVVDACGKEILFSPTCVARRILMCTIKDPCAWKKKTKPVAVVPMSFRGGVVKDLCGRSYRVTRMCKLVRVSPACYTACMVRPIKVGTRLIPGTGRPLTCASKCK</sequence>
<protein>
    <submittedName>
        <fullName evidence="1">Uncharacterized protein</fullName>
    </submittedName>
</protein>
<name>A0ACC3C2Y2_PYRYE</name>